<organism evidence="1 2">
    <name type="scientific">Cytobacillus oceanisediminis</name>
    <dbReference type="NCBI Taxonomy" id="665099"/>
    <lineage>
        <taxon>Bacteria</taxon>
        <taxon>Bacillati</taxon>
        <taxon>Bacillota</taxon>
        <taxon>Bacilli</taxon>
        <taxon>Bacillales</taxon>
        <taxon>Bacillaceae</taxon>
        <taxon>Cytobacillus</taxon>
    </lineage>
</organism>
<name>A0A562K6E9_9BACI</name>
<keyword evidence="2" id="KW-1185">Reference proteome</keyword>
<proteinExistence type="predicted"/>
<accession>A0A562K6E9</accession>
<comment type="caution">
    <text evidence="1">The sequence shown here is derived from an EMBL/GenBank/DDBJ whole genome shotgun (WGS) entry which is preliminary data.</text>
</comment>
<reference evidence="1 2" key="1">
    <citation type="journal article" date="2015" name="Stand. Genomic Sci.">
        <title>Genomic Encyclopedia of Bacterial and Archaeal Type Strains, Phase III: the genomes of soil and plant-associated and newly described type strains.</title>
        <authorList>
            <person name="Whitman W.B."/>
            <person name="Woyke T."/>
            <person name="Klenk H.P."/>
            <person name="Zhou Y."/>
            <person name="Lilburn T.G."/>
            <person name="Beck B.J."/>
            <person name="De Vos P."/>
            <person name="Vandamme P."/>
            <person name="Eisen J.A."/>
            <person name="Garrity G."/>
            <person name="Hugenholtz P."/>
            <person name="Kyrpides N.C."/>
        </authorList>
    </citation>
    <scope>NUCLEOTIDE SEQUENCE [LARGE SCALE GENOMIC DNA]</scope>
    <source>
        <strain evidence="1 2">CGMCC 1.10115</strain>
    </source>
</reference>
<evidence type="ECO:0000313" key="1">
    <source>
        <dbReference type="EMBL" id="TWH91008.1"/>
    </source>
</evidence>
<sequence>MMLKQIEEAKNNKHLLEIYRDLSDVGKFKAGGVLNANEEYTILADISADGLYDGFSLILTENIFQINKNTRYLKNLEILYEAKKQNHFRYDVENEDLIQGFFEVAKKQEFVVIVEISEEATIQGLVKSIEDDIVVLSALTNDGVLDGETYVKKEDITCIVCDNQEANCLKILYSKISKE</sequence>
<dbReference type="Proteomes" id="UP000318667">
    <property type="component" value="Unassembled WGS sequence"/>
</dbReference>
<gene>
    <name evidence="1" type="ORF">IQ19_00458</name>
</gene>
<dbReference type="AlphaFoldDB" id="A0A562K6E9"/>
<protein>
    <submittedName>
        <fullName evidence="1">Uncharacterized protein</fullName>
    </submittedName>
</protein>
<dbReference type="EMBL" id="VLKI01000001">
    <property type="protein sequence ID" value="TWH91008.1"/>
    <property type="molecule type" value="Genomic_DNA"/>
</dbReference>
<evidence type="ECO:0000313" key="2">
    <source>
        <dbReference type="Proteomes" id="UP000318667"/>
    </source>
</evidence>